<protein>
    <submittedName>
        <fullName evidence="1">Uncharacterized protein</fullName>
    </submittedName>
</protein>
<sequence length="425" mass="46314">MIDPRSARSNIVWSMAAKLVSLLVSIFSVPLLLQMLGTQQYGTWVTLTSLVAFISLLDLGVGNSMRNSVASLDDTNSEAVRFEFIGFFRLLCYVGLIASAGFIFTIAIGDVAPRNSYAMLLLYLPILMLLPLMLGASVLQGARATGVQAILQASGGWAFFVCIGFWAWIDHSPSINSLALIWSFFYLVSLLLVFALALSKLHLPFSRLFGVSIAGLPRGRLSVGLEFLVLQLSSLVLYSLGNILIFKHLGAGEVARYDVLNKMYQVGLSLYSVVIGVMWPEITRARAARNEKLLKNIFWNLAMIAGFFFAVALLGAFAAPSIVSLWTQHRIQVETREALAIAGLAVAQALAYVGAVFMNSFEKIRLQILLGVASIVCMIPLSTYFMNLGVGIASVPLAALLLTISPMVICNICALHLIRGMKKYE</sequence>
<keyword evidence="2" id="KW-1185">Reference proteome</keyword>
<accession>A0ACC6P301</accession>
<evidence type="ECO:0000313" key="2">
    <source>
        <dbReference type="Proteomes" id="UP001364695"/>
    </source>
</evidence>
<proteinExistence type="predicted"/>
<comment type="caution">
    <text evidence="1">The sequence shown here is derived from an EMBL/GenBank/DDBJ whole genome shotgun (WGS) entry which is preliminary data.</text>
</comment>
<name>A0ACC6P301_9BURK</name>
<organism evidence="1 2">
    <name type="scientific">Amphibiibacter pelophylacis</name>
    <dbReference type="NCBI Taxonomy" id="1799477"/>
    <lineage>
        <taxon>Bacteria</taxon>
        <taxon>Pseudomonadati</taxon>
        <taxon>Pseudomonadota</taxon>
        <taxon>Betaproteobacteria</taxon>
        <taxon>Burkholderiales</taxon>
        <taxon>Sphaerotilaceae</taxon>
        <taxon>Amphibiibacter</taxon>
    </lineage>
</organism>
<evidence type="ECO:0000313" key="1">
    <source>
        <dbReference type="EMBL" id="MEJ7138199.1"/>
    </source>
</evidence>
<dbReference type="Proteomes" id="UP001364695">
    <property type="component" value="Unassembled WGS sequence"/>
</dbReference>
<dbReference type="EMBL" id="JAWDIE010000009">
    <property type="protein sequence ID" value="MEJ7138199.1"/>
    <property type="molecule type" value="Genomic_DNA"/>
</dbReference>
<gene>
    <name evidence="1" type="ORF">RV045_07120</name>
</gene>
<reference evidence="1" key="1">
    <citation type="submission" date="2023-10" db="EMBL/GenBank/DDBJ databases">
        <title>Amphibacter perezi, gen. nov., sp. nov. a novel taxa of the family Comamonadaceae, class Betaproteobacteria isolated from the skin microbiota of Pelophylax perezi from different populations.</title>
        <authorList>
            <person name="Costa S."/>
            <person name="Proenca D.N."/>
            <person name="Lopes I."/>
            <person name="Morais P.V."/>
        </authorList>
    </citation>
    <scope>NUCLEOTIDE SEQUENCE</scope>
    <source>
        <strain evidence="1">SL12-8</strain>
    </source>
</reference>